<name>A0A4D7B220_9HYPH</name>
<dbReference type="InterPro" id="IPR037401">
    <property type="entry name" value="SnoaL-like"/>
</dbReference>
<proteinExistence type="predicted"/>
<evidence type="ECO:0000313" key="3">
    <source>
        <dbReference type="Proteomes" id="UP000298781"/>
    </source>
</evidence>
<gene>
    <name evidence="2" type="ORF">E8M01_04575</name>
</gene>
<dbReference type="OrthoDB" id="8229984at2"/>
<dbReference type="Proteomes" id="UP000298781">
    <property type="component" value="Chromosome"/>
</dbReference>
<dbReference type="InterPro" id="IPR032710">
    <property type="entry name" value="NTF2-like_dom_sf"/>
</dbReference>
<protein>
    <submittedName>
        <fullName evidence="2">Nuclear transport factor 2 family protein</fullName>
    </submittedName>
</protein>
<reference evidence="2 3" key="1">
    <citation type="submission" date="2019-04" db="EMBL/GenBank/DDBJ databases">
        <title>Phreatobacter aquaticus sp. nov.</title>
        <authorList>
            <person name="Choi A."/>
        </authorList>
    </citation>
    <scope>NUCLEOTIDE SEQUENCE [LARGE SCALE GENOMIC DNA]</scope>
    <source>
        <strain evidence="2 3">KCTC 52518</strain>
    </source>
</reference>
<dbReference type="SUPFAM" id="SSF54427">
    <property type="entry name" value="NTF2-like"/>
    <property type="match status" value="1"/>
</dbReference>
<keyword evidence="3" id="KW-1185">Reference proteome</keyword>
<dbReference type="Pfam" id="PF12680">
    <property type="entry name" value="SnoaL_2"/>
    <property type="match status" value="1"/>
</dbReference>
<accession>A0A4D7B220</accession>
<evidence type="ECO:0000313" key="2">
    <source>
        <dbReference type="EMBL" id="QCI63576.1"/>
    </source>
</evidence>
<feature type="domain" description="SnoaL-like" evidence="1">
    <location>
        <begin position="30"/>
        <end position="129"/>
    </location>
</feature>
<dbReference type="EMBL" id="CP039690">
    <property type="protein sequence ID" value="QCI63576.1"/>
    <property type="molecule type" value="Genomic_DNA"/>
</dbReference>
<evidence type="ECO:0000259" key="1">
    <source>
        <dbReference type="Pfam" id="PF12680"/>
    </source>
</evidence>
<dbReference type="Gene3D" id="3.10.450.50">
    <property type="match status" value="1"/>
</dbReference>
<dbReference type="KEGG" id="pstg:E8M01_04575"/>
<organism evidence="2 3">
    <name type="scientific">Phreatobacter stygius</name>
    <dbReference type="NCBI Taxonomy" id="1940610"/>
    <lineage>
        <taxon>Bacteria</taxon>
        <taxon>Pseudomonadati</taxon>
        <taxon>Pseudomonadota</taxon>
        <taxon>Alphaproteobacteria</taxon>
        <taxon>Hyphomicrobiales</taxon>
        <taxon>Phreatobacteraceae</taxon>
        <taxon>Phreatobacter</taxon>
    </lineage>
</organism>
<sequence length="156" mass="17706">MPPDRLAPVAYASPSHRRTALTDIEKQDFVDRFAAAWAARDGDAFLALWHPEGLLHYPFADRVIKGGEIGKLNDLTSKVSPNLTWALVDWTSRGDIVVLEWQCSNRFGDHVVTWRGVDKFTLRDGRIIEEIVYTDTAPLQALRQGTRFDALIRFPE</sequence>
<dbReference type="AlphaFoldDB" id="A0A4D7B220"/>